<proteinExistence type="predicted"/>
<dbReference type="Pfam" id="PF01425">
    <property type="entry name" value="Amidase"/>
    <property type="match status" value="1"/>
</dbReference>
<comment type="caution">
    <text evidence="2">The sequence shown here is derived from an EMBL/GenBank/DDBJ whole genome shotgun (WGS) entry which is preliminary data.</text>
</comment>
<dbReference type="AlphaFoldDB" id="A0A6M0SDM1"/>
<sequence>MTQHTDIDILLTISSLQESYTQGRLTPVQVIKTIITKLKQRGDDGIWIYTLSEETLIKQAMALTNMSASQRSQLPLWGIPFSVKDCIDVAGIPTSAACPAFAYNATHTNPAVQKLLDAGAILIGKTNLDQFATGLVGIRTGYTAPHNAFSEDHIPGGSSSGAALSVAHGLVAFAIGTDTGGSGRVPAGFNNIVGLKPTRGLLSTRHTVEACRTLDCLSIFSLTATDAQTVLEIAQGYDPDSPFSRPANIPPASLSSDQPQQAFRFGVPSQREFFGNTDVEACYDKAIKTLTGLGGLCIEIDYEPFLQANNLLFNGPWVAERYASVGAFVEANLDSVFFTTREIILKAKDISASQAFEGIYAMETLKQKIQPLWQEIDCLVVPTTGTVYRIEEIEKEPLGLNSNLGYYTNFVNLLDLSAIAIPNGFQSNGIPTGITFIAPPYSESYLVDLGSSFHQVFNNKLGATAFNLEIAPSLAQK</sequence>
<name>A0A6M0SDM1_9CYAN</name>
<protein>
    <submittedName>
        <fullName evidence="2">Allophanate hydrolase</fullName>
        <ecNumber evidence="2">3.5.1.54</ecNumber>
    </submittedName>
</protein>
<dbReference type="InterPro" id="IPR014085">
    <property type="entry name" value="Allophanate_hydrolase"/>
</dbReference>
<dbReference type="RefSeq" id="WP_163668890.1">
    <property type="nucleotide sequence ID" value="NZ_QZCE01000002.1"/>
</dbReference>
<dbReference type="EC" id="3.5.1.54" evidence="2"/>
<dbReference type="InterPro" id="IPR023631">
    <property type="entry name" value="Amidase_dom"/>
</dbReference>
<dbReference type="GO" id="GO:0004039">
    <property type="term" value="F:allophanate hydrolase activity"/>
    <property type="evidence" value="ECO:0007669"/>
    <property type="project" value="UniProtKB-EC"/>
</dbReference>
<reference evidence="2 3" key="1">
    <citation type="journal article" date="2020" name="Microb. Ecol.">
        <title>Ecogenomics of the Marine Benthic Filamentous Cyanobacterium Adonisia.</title>
        <authorList>
            <person name="Walter J.M."/>
            <person name="Coutinho F.H."/>
            <person name="Leomil L."/>
            <person name="Hargreaves P.I."/>
            <person name="Campeao M.E."/>
            <person name="Vieira V.V."/>
            <person name="Silva B.S."/>
            <person name="Fistarol G.O."/>
            <person name="Salomon P.S."/>
            <person name="Sawabe T."/>
            <person name="Mino S."/>
            <person name="Hosokawa M."/>
            <person name="Miyashita H."/>
            <person name="Maruyama F."/>
            <person name="van Verk M.C."/>
            <person name="Dutilh B.E."/>
            <person name="Thompson C.C."/>
            <person name="Thompson F.L."/>
        </authorList>
    </citation>
    <scope>NUCLEOTIDE SEQUENCE [LARGE SCALE GENOMIC DNA]</scope>
    <source>
        <strain evidence="2 3">CCMR0082</strain>
    </source>
</reference>
<dbReference type="NCBIfam" id="TIGR02713">
    <property type="entry name" value="allophanate_hyd"/>
    <property type="match status" value="1"/>
</dbReference>
<organism evidence="2 3">
    <name type="scientific">Adonisia turfae CCMR0082</name>
    <dbReference type="NCBI Taxonomy" id="2304604"/>
    <lineage>
        <taxon>Bacteria</taxon>
        <taxon>Bacillati</taxon>
        <taxon>Cyanobacteriota</taxon>
        <taxon>Adonisia</taxon>
        <taxon>Adonisia turfae</taxon>
    </lineage>
</organism>
<dbReference type="SUPFAM" id="SSF75304">
    <property type="entry name" value="Amidase signature (AS) enzymes"/>
    <property type="match status" value="1"/>
</dbReference>
<dbReference type="PANTHER" id="PTHR11895">
    <property type="entry name" value="TRANSAMIDASE"/>
    <property type="match status" value="1"/>
</dbReference>
<evidence type="ECO:0000313" key="3">
    <source>
        <dbReference type="Proteomes" id="UP000473574"/>
    </source>
</evidence>
<dbReference type="NCBIfam" id="NF006043">
    <property type="entry name" value="PRK08186.1"/>
    <property type="match status" value="1"/>
</dbReference>
<dbReference type="Gene3D" id="3.90.1300.10">
    <property type="entry name" value="Amidase signature (AS) domain"/>
    <property type="match status" value="1"/>
</dbReference>
<dbReference type="Gene3D" id="1.20.58.1700">
    <property type="match status" value="1"/>
</dbReference>
<dbReference type="EMBL" id="QZCE01000002">
    <property type="protein sequence ID" value="NEZ66590.1"/>
    <property type="molecule type" value="Genomic_DNA"/>
</dbReference>
<dbReference type="InterPro" id="IPR036928">
    <property type="entry name" value="AS_sf"/>
</dbReference>
<dbReference type="PANTHER" id="PTHR11895:SF169">
    <property type="entry name" value="GLUTAMYL-TRNA(GLN) AMIDOTRANSFERASE"/>
    <property type="match status" value="1"/>
</dbReference>
<gene>
    <name evidence="2" type="primary">atzF</name>
    <name evidence="2" type="ORF">D0962_28155</name>
</gene>
<dbReference type="InterPro" id="IPR000120">
    <property type="entry name" value="Amidase"/>
</dbReference>
<accession>A0A6M0SDM1</accession>
<keyword evidence="2" id="KW-0378">Hydrolase</keyword>
<evidence type="ECO:0000313" key="2">
    <source>
        <dbReference type="EMBL" id="NEZ66590.1"/>
    </source>
</evidence>
<dbReference type="Proteomes" id="UP000473574">
    <property type="component" value="Unassembled WGS sequence"/>
</dbReference>
<feature type="domain" description="Amidase" evidence="1">
    <location>
        <begin position="44"/>
        <end position="446"/>
    </location>
</feature>
<evidence type="ECO:0000259" key="1">
    <source>
        <dbReference type="Pfam" id="PF01425"/>
    </source>
</evidence>